<proteinExistence type="predicted"/>
<feature type="region of interest" description="Disordered" evidence="1">
    <location>
        <begin position="18"/>
        <end position="89"/>
    </location>
</feature>
<comment type="caution">
    <text evidence="3">The sequence shown here is derived from an EMBL/GenBank/DDBJ whole genome shotgun (WGS) entry which is preliminary data.</text>
</comment>
<evidence type="ECO:0000313" key="4">
    <source>
        <dbReference type="Proteomes" id="UP001175271"/>
    </source>
</evidence>
<feature type="compositionally biased region" description="Basic residues" evidence="1">
    <location>
        <begin position="71"/>
        <end position="85"/>
    </location>
</feature>
<feature type="chain" id="PRO_5041294389" evidence="2">
    <location>
        <begin position="18"/>
        <end position="214"/>
    </location>
</feature>
<evidence type="ECO:0000256" key="2">
    <source>
        <dbReference type="SAM" id="SignalP"/>
    </source>
</evidence>
<evidence type="ECO:0000256" key="1">
    <source>
        <dbReference type="SAM" id="MobiDB-lite"/>
    </source>
</evidence>
<name>A0AA39LX44_9BILA</name>
<keyword evidence="2" id="KW-0732">Signal</keyword>
<dbReference type="Proteomes" id="UP001175271">
    <property type="component" value="Unassembled WGS sequence"/>
</dbReference>
<organism evidence="3 4">
    <name type="scientific">Steinernema hermaphroditum</name>
    <dbReference type="NCBI Taxonomy" id="289476"/>
    <lineage>
        <taxon>Eukaryota</taxon>
        <taxon>Metazoa</taxon>
        <taxon>Ecdysozoa</taxon>
        <taxon>Nematoda</taxon>
        <taxon>Chromadorea</taxon>
        <taxon>Rhabditida</taxon>
        <taxon>Tylenchina</taxon>
        <taxon>Panagrolaimomorpha</taxon>
        <taxon>Strongyloidoidea</taxon>
        <taxon>Steinernematidae</taxon>
        <taxon>Steinernema</taxon>
    </lineage>
</organism>
<sequence>MFSFVVRLISATLGITTRDLPEEPSSPRDVTTGQQLDSSSPPELTEIREGTDPCSAPHHPPGNSPLSSANRMRRHVSMGRRRRSRQDRNVATDDSFLLYPLLHVIDSSTSGPVSPSATDANTLNLALLDPGPQFAVSELIATSFVVTPRLVGRNGYMMEARDLGPNFDRSVVEDIAHRLRVIGQEFDDYMDSALLEEQERINNSLWGFIMRLFY</sequence>
<keyword evidence="4" id="KW-1185">Reference proteome</keyword>
<feature type="signal peptide" evidence="2">
    <location>
        <begin position="1"/>
        <end position="17"/>
    </location>
</feature>
<gene>
    <name evidence="3" type="ORF">QR680_006427</name>
</gene>
<dbReference type="AlphaFoldDB" id="A0AA39LX44"/>
<protein>
    <submittedName>
        <fullName evidence="3">Uncharacterized protein</fullName>
    </submittedName>
</protein>
<dbReference type="EMBL" id="JAUCMV010000003">
    <property type="protein sequence ID" value="KAK0412818.1"/>
    <property type="molecule type" value="Genomic_DNA"/>
</dbReference>
<evidence type="ECO:0000313" key="3">
    <source>
        <dbReference type="EMBL" id="KAK0412818.1"/>
    </source>
</evidence>
<reference evidence="3" key="1">
    <citation type="submission" date="2023-06" db="EMBL/GenBank/DDBJ databases">
        <title>Genomic analysis of the entomopathogenic nematode Steinernema hermaphroditum.</title>
        <authorList>
            <person name="Schwarz E.M."/>
            <person name="Heppert J.K."/>
            <person name="Baniya A."/>
            <person name="Schwartz H.T."/>
            <person name="Tan C.-H."/>
            <person name="Antoshechkin I."/>
            <person name="Sternberg P.W."/>
            <person name="Goodrich-Blair H."/>
            <person name="Dillman A.R."/>
        </authorList>
    </citation>
    <scope>NUCLEOTIDE SEQUENCE</scope>
    <source>
        <strain evidence="3">PS9179</strain>
        <tissue evidence="3">Whole animal</tissue>
    </source>
</reference>
<accession>A0AA39LX44</accession>
<feature type="compositionally biased region" description="Polar residues" evidence="1">
    <location>
        <begin position="28"/>
        <end position="42"/>
    </location>
</feature>